<sequence>MSTMTASSGEATLMTLMGLENVKTFGQQTIGLASGNAVYNLYDDAWMALTVTYNKTINGQIFGNTPIPADVKTTYIGSVEEATKWLEESF</sequence>
<dbReference type="AlphaFoldDB" id="A0A923RHQ5"/>
<keyword evidence="2" id="KW-1185">Reference proteome</keyword>
<dbReference type="InterPro" id="IPR029045">
    <property type="entry name" value="ClpP/crotonase-like_dom_sf"/>
</dbReference>
<evidence type="ECO:0008006" key="3">
    <source>
        <dbReference type="Google" id="ProtNLM"/>
    </source>
</evidence>
<evidence type="ECO:0000313" key="1">
    <source>
        <dbReference type="EMBL" id="MBC5636725.1"/>
    </source>
</evidence>
<dbReference type="Proteomes" id="UP000637359">
    <property type="component" value="Unassembled WGS sequence"/>
</dbReference>
<reference evidence="1" key="1">
    <citation type="submission" date="2020-08" db="EMBL/GenBank/DDBJ databases">
        <title>Genome public.</title>
        <authorList>
            <person name="Liu C."/>
            <person name="Sun Q."/>
        </authorList>
    </citation>
    <scope>NUCLEOTIDE SEQUENCE</scope>
    <source>
        <strain evidence="1">BX22</strain>
    </source>
</reference>
<name>A0A923RHQ5_9BACI</name>
<organism evidence="1 2">
    <name type="scientific">Ornithinibacillus hominis</name>
    <dbReference type="NCBI Taxonomy" id="2763055"/>
    <lineage>
        <taxon>Bacteria</taxon>
        <taxon>Bacillati</taxon>
        <taxon>Bacillota</taxon>
        <taxon>Bacilli</taxon>
        <taxon>Bacillales</taxon>
        <taxon>Bacillaceae</taxon>
        <taxon>Ornithinibacillus</taxon>
    </lineage>
</organism>
<dbReference type="EMBL" id="JACOOL010000005">
    <property type="protein sequence ID" value="MBC5636725.1"/>
    <property type="molecule type" value="Genomic_DNA"/>
</dbReference>
<proteinExistence type="predicted"/>
<protein>
    <recommendedName>
        <fullName evidence="3">Tail specific protease domain-containing protein</fullName>
    </recommendedName>
</protein>
<dbReference type="SUPFAM" id="SSF52096">
    <property type="entry name" value="ClpP/crotonase"/>
    <property type="match status" value="1"/>
</dbReference>
<accession>A0A923RHQ5</accession>
<gene>
    <name evidence="1" type="ORF">H8S33_07850</name>
</gene>
<comment type="caution">
    <text evidence="1">The sequence shown here is derived from an EMBL/GenBank/DDBJ whole genome shotgun (WGS) entry which is preliminary data.</text>
</comment>
<evidence type="ECO:0000313" key="2">
    <source>
        <dbReference type="Proteomes" id="UP000637359"/>
    </source>
</evidence>
<dbReference type="Gene3D" id="3.90.226.10">
    <property type="entry name" value="2-enoyl-CoA Hydratase, Chain A, domain 1"/>
    <property type="match status" value="1"/>
</dbReference>